<evidence type="ECO:0000256" key="1">
    <source>
        <dbReference type="SAM" id="SignalP"/>
    </source>
</evidence>
<keyword evidence="3" id="KW-1185">Reference proteome</keyword>
<feature type="chain" id="PRO_5010234913" evidence="1">
    <location>
        <begin position="20"/>
        <end position="217"/>
    </location>
</feature>
<organism evidence="2 3">
    <name type="scientific">Flavobacterium frigoris</name>
    <dbReference type="NCBI Taxonomy" id="229204"/>
    <lineage>
        <taxon>Bacteria</taxon>
        <taxon>Pseudomonadati</taxon>
        <taxon>Bacteroidota</taxon>
        <taxon>Flavobacteriia</taxon>
        <taxon>Flavobacteriales</taxon>
        <taxon>Flavobacteriaceae</taxon>
        <taxon>Flavobacterium</taxon>
    </lineage>
</organism>
<dbReference type="EMBL" id="FOFZ01000017">
    <property type="protein sequence ID" value="SER62279.1"/>
    <property type="molecule type" value="Genomic_DNA"/>
</dbReference>
<keyword evidence="1" id="KW-0732">Signal</keyword>
<feature type="signal peptide" evidence="1">
    <location>
        <begin position="1"/>
        <end position="19"/>
    </location>
</feature>
<proteinExistence type="predicted"/>
<name>A0A1H9QR18_FLAFI</name>
<protein>
    <submittedName>
        <fullName evidence="2">Uncharacterized protein</fullName>
    </submittedName>
</protein>
<evidence type="ECO:0000313" key="2">
    <source>
        <dbReference type="EMBL" id="SER62279.1"/>
    </source>
</evidence>
<dbReference type="Proteomes" id="UP000183658">
    <property type="component" value="Unassembled WGS sequence"/>
</dbReference>
<gene>
    <name evidence="2" type="ORF">SAMN05444355_11741</name>
</gene>
<accession>A0A1H9QR18</accession>
<evidence type="ECO:0000313" key="3">
    <source>
        <dbReference type="Proteomes" id="UP000183658"/>
    </source>
</evidence>
<reference evidence="3" key="1">
    <citation type="submission" date="2016-10" db="EMBL/GenBank/DDBJ databases">
        <authorList>
            <person name="Varghese N."/>
            <person name="Submissions S."/>
        </authorList>
    </citation>
    <scope>NUCLEOTIDE SEQUENCE [LARGE SCALE GENOMIC DNA]</scope>
    <source>
        <strain evidence="3">DSM 15719</strain>
    </source>
</reference>
<dbReference type="RefSeq" id="WP_074724465.1">
    <property type="nucleotide sequence ID" value="NZ_FOFZ01000017.1"/>
</dbReference>
<dbReference type="OrthoDB" id="1262748at2"/>
<sequence>MKKKIFLIFILFSSFSLNAQNYVFNTLTKYSSKFDNNNNNNGEVISYSNSKNDSYFLRLKKNQNSFTAKLYDYKNLKVHEYTVIESKSKDEIFFKFNYEDTTELYYFNKNDYKKYVFTFQTININDSIKKVKFNVYKNSKKKKYLMEYELEIKKSNENLFPTFRISCMHPYEFLERLNIFENGVVINAKGKTLSGNEIEFKLEELKVTNFELDIPQQ</sequence>
<dbReference type="AlphaFoldDB" id="A0A1H9QR18"/>